<feature type="transmembrane region" description="Helical" evidence="8">
    <location>
        <begin position="176"/>
        <end position="198"/>
    </location>
</feature>
<evidence type="ECO:0000256" key="3">
    <source>
        <dbReference type="ARBA" id="ARBA00022679"/>
    </source>
</evidence>
<evidence type="ECO:0000256" key="6">
    <source>
        <dbReference type="ARBA" id="ARBA00023136"/>
    </source>
</evidence>
<dbReference type="GO" id="GO:0016758">
    <property type="term" value="F:hexosyltransferase activity"/>
    <property type="evidence" value="ECO:0007669"/>
    <property type="project" value="InterPro"/>
</dbReference>
<feature type="transmembrane region" description="Helical" evidence="8">
    <location>
        <begin position="363"/>
        <end position="390"/>
    </location>
</feature>
<proteinExistence type="inferred from homology"/>
<evidence type="ECO:0000256" key="5">
    <source>
        <dbReference type="ARBA" id="ARBA00022989"/>
    </source>
</evidence>
<feature type="transmembrane region" description="Helical" evidence="8">
    <location>
        <begin position="292"/>
        <end position="311"/>
    </location>
</feature>
<protein>
    <submittedName>
        <fullName evidence="9">DUF2029 domain-containing protein</fullName>
    </submittedName>
</protein>
<keyword evidence="5 8" id="KW-1133">Transmembrane helix</keyword>
<reference evidence="9 10" key="1">
    <citation type="journal article" date="2020" name="Biotechnol. Biofuels">
        <title>New insights from the biogas microbiome by comprehensive genome-resolved metagenomics of nearly 1600 species originating from multiple anaerobic digesters.</title>
        <authorList>
            <person name="Campanaro S."/>
            <person name="Treu L."/>
            <person name="Rodriguez-R L.M."/>
            <person name="Kovalovszki A."/>
            <person name="Ziels R.M."/>
            <person name="Maus I."/>
            <person name="Zhu X."/>
            <person name="Kougias P.G."/>
            <person name="Basile A."/>
            <person name="Luo G."/>
            <person name="Schluter A."/>
            <person name="Konstantinidis K.T."/>
            <person name="Angelidaki I."/>
        </authorList>
    </citation>
    <scope>NUCLEOTIDE SEQUENCE [LARGE SCALE GENOMIC DNA]</scope>
    <source>
        <strain evidence="9">AS15tlH2ME_198</strain>
    </source>
</reference>
<keyword evidence="6 8" id="KW-0472">Membrane</keyword>
<sequence length="399" mass="43156">MSTTSPAPVLSTRRNRTWTVIAAVASVVAVLPWLIDSGPSIRYAIDIDVYRAGAAALLDGDNLYTRGYEVGGITLPFTYPPLAAMLFVPLALVPYAVALVAWTLASVLLLWWCLVIVLRHAAPRLADHRMIATWILPFALVAEPVRETIGFGQINILLMALVLIDTLTRRPWLPRGVLIGLAAAIKLTPAVFILVFLVRREWRNAAVTFLAGVGFTLAAAAVHWENSRTYWLDTLRDTGRIGGESYSSNQSLRGFLARLAEPGESADSLVWLILVLLALGLVVWAMVRVDSLLWSVLLASTVALVCSPVSWSHHWVWLVPIAVTLGMTAGRLPRVLAAAVVLAVLTSPHWLLPNNGAEHAWPWWAQVLGSSYLVVTLAVVGAAAVAPAALTGRREAATS</sequence>
<keyword evidence="3" id="KW-0808">Transferase</keyword>
<evidence type="ECO:0000313" key="10">
    <source>
        <dbReference type="Proteomes" id="UP000557899"/>
    </source>
</evidence>
<feature type="transmembrane region" description="Helical" evidence="8">
    <location>
        <begin position="95"/>
        <end position="118"/>
    </location>
</feature>
<comment type="caution">
    <text evidence="9">The sequence shown here is derived from an EMBL/GenBank/DDBJ whole genome shotgun (WGS) entry which is preliminary data.</text>
</comment>
<name>A0A7X6PMK4_9CORY</name>
<feature type="transmembrane region" description="Helical" evidence="8">
    <location>
        <begin position="332"/>
        <end position="351"/>
    </location>
</feature>
<dbReference type="GO" id="GO:0005886">
    <property type="term" value="C:plasma membrane"/>
    <property type="evidence" value="ECO:0007669"/>
    <property type="project" value="UniProtKB-SubCell"/>
</dbReference>
<comment type="similarity">
    <text evidence="7">Belongs to the glycosyltransferase 87 family.</text>
</comment>
<comment type="subcellular location">
    <subcellularLocation>
        <location evidence="1">Cell membrane</location>
        <topology evidence="1">Multi-pass membrane protein</topology>
    </subcellularLocation>
</comment>
<gene>
    <name evidence="9" type="ORF">GX859_03910</name>
</gene>
<evidence type="ECO:0000256" key="1">
    <source>
        <dbReference type="ARBA" id="ARBA00004651"/>
    </source>
</evidence>
<evidence type="ECO:0000256" key="4">
    <source>
        <dbReference type="ARBA" id="ARBA00022692"/>
    </source>
</evidence>
<dbReference type="Pfam" id="PF09594">
    <property type="entry name" value="GT87"/>
    <property type="match status" value="1"/>
</dbReference>
<feature type="transmembrane region" description="Helical" evidence="8">
    <location>
        <begin position="18"/>
        <end position="35"/>
    </location>
</feature>
<dbReference type="InterPro" id="IPR018584">
    <property type="entry name" value="GT87"/>
</dbReference>
<keyword evidence="4 8" id="KW-0812">Transmembrane</keyword>
<accession>A0A7X6PMK4</accession>
<dbReference type="EMBL" id="JAAZHI010000088">
    <property type="protein sequence ID" value="NLA55432.1"/>
    <property type="molecule type" value="Genomic_DNA"/>
</dbReference>
<evidence type="ECO:0000256" key="2">
    <source>
        <dbReference type="ARBA" id="ARBA00022475"/>
    </source>
</evidence>
<organism evidence="9 10">
    <name type="scientific">Corynebacterium humireducens</name>
    <dbReference type="NCBI Taxonomy" id="1223514"/>
    <lineage>
        <taxon>Bacteria</taxon>
        <taxon>Bacillati</taxon>
        <taxon>Actinomycetota</taxon>
        <taxon>Actinomycetes</taxon>
        <taxon>Mycobacteriales</taxon>
        <taxon>Corynebacteriaceae</taxon>
        <taxon>Corynebacterium</taxon>
    </lineage>
</organism>
<dbReference type="AlphaFoldDB" id="A0A7X6PMK4"/>
<evidence type="ECO:0000256" key="8">
    <source>
        <dbReference type="SAM" id="Phobius"/>
    </source>
</evidence>
<feature type="transmembrane region" description="Helical" evidence="8">
    <location>
        <begin position="204"/>
        <end position="224"/>
    </location>
</feature>
<evidence type="ECO:0000313" key="9">
    <source>
        <dbReference type="EMBL" id="NLA55432.1"/>
    </source>
</evidence>
<feature type="transmembrane region" description="Helical" evidence="8">
    <location>
        <begin position="268"/>
        <end position="286"/>
    </location>
</feature>
<evidence type="ECO:0000256" key="7">
    <source>
        <dbReference type="ARBA" id="ARBA00024033"/>
    </source>
</evidence>
<dbReference type="Proteomes" id="UP000557899">
    <property type="component" value="Unassembled WGS sequence"/>
</dbReference>
<keyword evidence="2" id="KW-1003">Cell membrane</keyword>